<sequence length="205" mass="24245">EIFFIQKKKQLNSLQKEIERLKIIARTLNTPHTFSKCAKVKREIKNKPLGKLCINFKKKKDENKIEHIKTDEKIKQQQPLIGTIVKIGRSVTHLFLLWHLWGVELAPILMGMKTRWFPIINAFVWLTIYQSLPSEILYLLHFALSTFHISLDFFLNLKLSFFFSFSFFVILFSILESFLQSEPDQKYNIFFGKRGLTFVNITTRT</sequence>
<proteinExistence type="predicted"/>
<evidence type="ECO:0000313" key="2">
    <source>
        <dbReference type="EMBL" id="ETO04567.1"/>
    </source>
</evidence>
<keyword evidence="3" id="KW-1185">Reference proteome</keyword>
<comment type="caution">
    <text evidence="2">The sequence shown here is derived from an EMBL/GenBank/DDBJ whole genome shotgun (WGS) entry which is preliminary data.</text>
</comment>
<evidence type="ECO:0000256" key="1">
    <source>
        <dbReference type="SAM" id="Phobius"/>
    </source>
</evidence>
<gene>
    <name evidence="2" type="ORF">RFI_32830</name>
</gene>
<keyword evidence="1" id="KW-0812">Transmembrane</keyword>
<dbReference type="Proteomes" id="UP000023152">
    <property type="component" value="Unassembled WGS sequence"/>
</dbReference>
<keyword evidence="1" id="KW-0472">Membrane</keyword>
<reference evidence="2 3" key="1">
    <citation type="journal article" date="2013" name="Curr. Biol.">
        <title>The Genome of the Foraminiferan Reticulomyxa filosa.</title>
        <authorList>
            <person name="Glockner G."/>
            <person name="Hulsmann N."/>
            <person name="Schleicher M."/>
            <person name="Noegel A.A."/>
            <person name="Eichinger L."/>
            <person name="Gallinger C."/>
            <person name="Pawlowski J."/>
            <person name="Sierra R."/>
            <person name="Euteneuer U."/>
            <person name="Pillet L."/>
            <person name="Moustafa A."/>
            <person name="Platzer M."/>
            <person name="Groth M."/>
            <person name="Szafranski K."/>
            <person name="Schliwa M."/>
        </authorList>
    </citation>
    <scope>NUCLEOTIDE SEQUENCE [LARGE SCALE GENOMIC DNA]</scope>
</reference>
<dbReference type="AlphaFoldDB" id="X6LTW7"/>
<evidence type="ECO:0000313" key="3">
    <source>
        <dbReference type="Proteomes" id="UP000023152"/>
    </source>
</evidence>
<name>X6LTW7_RETFI</name>
<dbReference type="EMBL" id="ASPP01029187">
    <property type="protein sequence ID" value="ETO04567.1"/>
    <property type="molecule type" value="Genomic_DNA"/>
</dbReference>
<protein>
    <submittedName>
        <fullName evidence="2">Uncharacterized protein</fullName>
    </submittedName>
</protein>
<accession>X6LTW7</accession>
<feature type="non-terminal residue" evidence="2">
    <location>
        <position position="1"/>
    </location>
</feature>
<keyword evidence="1" id="KW-1133">Transmembrane helix</keyword>
<feature type="transmembrane region" description="Helical" evidence="1">
    <location>
        <begin position="161"/>
        <end position="179"/>
    </location>
</feature>
<organism evidence="2 3">
    <name type="scientific">Reticulomyxa filosa</name>
    <dbReference type="NCBI Taxonomy" id="46433"/>
    <lineage>
        <taxon>Eukaryota</taxon>
        <taxon>Sar</taxon>
        <taxon>Rhizaria</taxon>
        <taxon>Retaria</taxon>
        <taxon>Foraminifera</taxon>
        <taxon>Monothalamids</taxon>
        <taxon>Reticulomyxidae</taxon>
        <taxon>Reticulomyxa</taxon>
    </lineage>
</organism>